<dbReference type="FunFam" id="3.30.300.10:FF:000003">
    <property type="entry name" value="S-adenosylmethionine synthase"/>
    <property type="match status" value="1"/>
</dbReference>
<dbReference type="SUPFAM" id="SSF81837">
    <property type="entry name" value="BEACH domain"/>
    <property type="match status" value="1"/>
</dbReference>
<dbReference type="Pfam" id="PF02773">
    <property type="entry name" value="S-AdoMet_synt_C"/>
    <property type="match status" value="1"/>
</dbReference>
<dbReference type="GO" id="GO:0006730">
    <property type="term" value="P:one-carbon metabolic process"/>
    <property type="evidence" value="ECO:0007669"/>
    <property type="project" value="UniProtKB-KW"/>
</dbReference>
<keyword evidence="14 21" id="KW-0547">Nucleotide-binding</keyword>
<evidence type="ECO:0000256" key="11">
    <source>
        <dbReference type="ARBA" id="ARBA00022679"/>
    </source>
</evidence>
<comment type="function">
    <text evidence="3">Catalyzes the formation of S-adenosylmethionine from methionine and ATP. The reaction comprises two steps that are both catalyzed by the same enzyme: formation of S-adenosylmethionine (AdoMet) and triphosphate, and subsequent hydrolysis of the triphosphate.</text>
</comment>
<dbReference type="PROSITE" id="PS00678">
    <property type="entry name" value="WD_REPEATS_1"/>
    <property type="match status" value="1"/>
</dbReference>
<evidence type="ECO:0000256" key="15">
    <source>
        <dbReference type="ARBA" id="ARBA00022840"/>
    </source>
</evidence>
<dbReference type="PANTHER" id="PTHR46866:SF1">
    <property type="entry name" value="GH12955P"/>
    <property type="match status" value="1"/>
</dbReference>
<evidence type="ECO:0000256" key="9">
    <source>
        <dbReference type="ARBA" id="ARBA00022563"/>
    </source>
</evidence>
<keyword evidence="26" id="KW-1185">Reference proteome</keyword>
<comment type="cofactor">
    <cofactor evidence="21">
        <name>K(+)</name>
        <dbReference type="ChEBI" id="CHEBI:29103"/>
    </cofactor>
    <text evidence="21">Binds 1 potassium ion per subunit. The potassium ion interacts primarily with the substrate.</text>
</comment>
<dbReference type="InterPro" id="IPR016024">
    <property type="entry name" value="ARM-type_fold"/>
</dbReference>
<comment type="cofactor">
    <cofactor evidence="2">
        <name>Mg(2+)</name>
        <dbReference type="ChEBI" id="CHEBI:18420"/>
    </cofactor>
</comment>
<comment type="subunit">
    <text evidence="7">Homotetramer.</text>
</comment>
<proteinExistence type="inferred from homology"/>
<feature type="compositionally biased region" description="Low complexity" evidence="23">
    <location>
        <begin position="1184"/>
        <end position="1194"/>
    </location>
</feature>
<feature type="region of interest" description="Disordered" evidence="23">
    <location>
        <begin position="1184"/>
        <end position="1210"/>
    </location>
</feature>
<dbReference type="Gene3D" id="1.10.510.10">
    <property type="entry name" value="Transferase(Phosphotransferase) domain 1"/>
    <property type="match status" value="2"/>
</dbReference>
<keyword evidence="13" id="KW-0677">Repeat</keyword>
<dbReference type="EC" id="2.5.1.6" evidence="21"/>
<dbReference type="FunFam" id="3.30.300.10:FF:000004">
    <property type="entry name" value="S-adenosylmethionine synthase"/>
    <property type="match status" value="1"/>
</dbReference>
<evidence type="ECO:0000256" key="1">
    <source>
        <dbReference type="ARBA" id="ARBA00001941"/>
    </source>
</evidence>
<evidence type="ECO:0000256" key="14">
    <source>
        <dbReference type="ARBA" id="ARBA00022741"/>
    </source>
</evidence>
<dbReference type="PANTHER" id="PTHR46866">
    <property type="entry name" value="GH12955P"/>
    <property type="match status" value="1"/>
</dbReference>
<evidence type="ECO:0000256" key="5">
    <source>
        <dbReference type="ARBA" id="ARBA00005224"/>
    </source>
</evidence>
<name>A0A9Q1R4N9_9SOLA</name>
<keyword evidence="17 21" id="KW-0630">Potassium</keyword>
<keyword evidence="9 21" id="KW-0554">One-carbon metabolism</keyword>
<dbReference type="PROSITE" id="PS50294">
    <property type="entry name" value="WD_REPEATS_REGION"/>
    <property type="match status" value="1"/>
</dbReference>
<keyword evidence="8" id="KW-0963">Cytoplasm</keyword>
<dbReference type="InterPro" id="IPR022630">
    <property type="entry name" value="S-AdoMet_synt_C"/>
</dbReference>
<keyword evidence="15 21" id="KW-0067">ATP-binding</keyword>
<dbReference type="Pfam" id="PF02138">
    <property type="entry name" value="Beach"/>
    <property type="match status" value="1"/>
</dbReference>
<dbReference type="Pfam" id="PF02772">
    <property type="entry name" value="S-AdoMet_synt_M"/>
    <property type="match status" value="1"/>
</dbReference>
<dbReference type="FunFam" id="3.30.300.10:FF:000001">
    <property type="entry name" value="S-adenosylmethionine synthase"/>
    <property type="match status" value="1"/>
</dbReference>
<comment type="subcellular location">
    <subcellularLocation>
        <location evidence="4">Cytoplasm</location>
    </subcellularLocation>
</comment>
<evidence type="ECO:0000256" key="3">
    <source>
        <dbReference type="ARBA" id="ARBA00003583"/>
    </source>
</evidence>
<dbReference type="InterPro" id="IPR001680">
    <property type="entry name" value="WD40_rpt"/>
</dbReference>
<dbReference type="HAMAP" id="MF_00086">
    <property type="entry name" value="S_AdoMet_synth1"/>
    <property type="match status" value="1"/>
</dbReference>
<evidence type="ECO:0000256" key="2">
    <source>
        <dbReference type="ARBA" id="ARBA00001946"/>
    </source>
</evidence>
<comment type="similarity">
    <text evidence="6 22">Belongs to the AdoMet synthase family.</text>
</comment>
<dbReference type="Gene3D" id="1.10.1540.10">
    <property type="entry name" value="BEACH domain"/>
    <property type="match status" value="1"/>
</dbReference>
<dbReference type="PROSITE" id="PS50082">
    <property type="entry name" value="WD_REPEATS_2"/>
    <property type="match status" value="1"/>
</dbReference>
<evidence type="ECO:0000256" key="20">
    <source>
        <dbReference type="PROSITE-ProRule" id="PRU00221"/>
    </source>
</evidence>
<evidence type="ECO:0000256" key="10">
    <source>
        <dbReference type="ARBA" id="ARBA00022574"/>
    </source>
</evidence>
<evidence type="ECO:0000256" key="12">
    <source>
        <dbReference type="ARBA" id="ARBA00022723"/>
    </source>
</evidence>
<dbReference type="PROSITE" id="PS00376">
    <property type="entry name" value="ADOMET_SYNTHASE_1"/>
    <property type="match status" value="1"/>
</dbReference>
<evidence type="ECO:0000256" key="19">
    <source>
        <dbReference type="ARBA" id="ARBA00048344"/>
    </source>
</evidence>
<evidence type="ECO:0000256" key="8">
    <source>
        <dbReference type="ARBA" id="ARBA00022490"/>
    </source>
</evidence>
<evidence type="ECO:0000256" key="22">
    <source>
        <dbReference type="RuleBase" id="RU004462"/>
    </source>
</evidence>
<dbReference type="InterPro" id="IPR036322">
    <property type="entry name" value="WD40_repeat_dom_sf"/>
</dbReference>
<dbReference type="GO" id="GO:0046872">
    <property type="term" value="F:metal ion binding"/>
    <property type="evidence" value="ECO:0007669"/>
    <property type="project" value="UniProtKB-KW"/>
</dbReference>
<comment type="cofactor">
    <cofactor evidence="1">
        <name>Co(2+)</name>
        <dbReference type="ChEBI" id="CHEBI:48828"/>
    </cofactor>
</comment>
<evidence type="ECO:0000313" key="26">
    <source>
        <dbReference type="Proteomes" id="UP001152561"/>
    </source>
</evidence>
<dbReference type="PROSITE" id="PS00377">
    <property type="entry name" value="ADOMET_SYNTHASE_2"/>
    <property type="match status" value="1"/>
</dbReference>
<dbReference type="SUPFAM" id="SSF55973">
    <property type="entry name" value="S-adenosylmethionine synthetase"/>
    <property type="match status" value="3"/>
</dbReference>
<organism evidence="25 26">
    <name type="scientific">Anisodus acutangulus</name>
    <dbReference type="NCBI Taxonomy" id="402998"/>
    <lineage>
        <taxon>Eukaryota</taxon>
        <taxon>Viridiplantae</taxon>
        <taxon>Streptophyta</taxon>
        <taxon>Embryophyta</taxon>
        <taxon>Tracheophyta</taxon>
        <taxon>Spermatophyta</taxon>
        <taxon>Magnoliopsida</taxon>
        <taxon>eudicotyledons</taxon>
        <taxon>Gunneridae</taxon>
        <taxon>Pentapetalae</taxon>
        <taxon>asterids</taxon>
        <taxon>lamiids</taxon>
        <taxon>Solanales</taxon>
        <taxon>Solanaceae</taxon>
        <taxon>Solanoideae</taxon>
        <taxon>Hyoscyameae</taxon>
        <taxon>Anisodus</taxon>
    </lineage>
</organism>
<keyword evidence="10 20" id="KW-0853">WD repeat</keyword>
<reference evidence="26" key="1">
    <citation type="journal article" date="2023" name="Proc. Natl. Acad. Sci. U.S.A.">
        <title>Genomic and structural basis for evolution of tropane alkaloid biosynthesis.</title>
        <authorList>
            <person name="Wanga Y.-J."/>
            <person name="Taina T."/>
            <person name="Yua J.-Y."/>
            <person name="Lia J."/>
            <person name="Xua B."/>
            <person name="Chenc J."/>
            <person name="D'Auriad J.C."/>
            <person name="Huanga J.-P."/>
            <person name="Huanga S.-X."/>
        </authorList>
    </citation>
    <scope>NUCLEOTIDE SEQUENCE [LARGE SCALE GENOMIC DNA]</scope>
    <source>
        <strain evidence="26">cv. KIB-2019</strain>
    </source>
</reference>
<keyword evidence="11 21" id="KW-0808">Transferase</keyword>
<keyword evidence="18" id="KW-0170">Cobalt</keyword>
<evidence type="ECO:0000256" key="13">
    <source>
        <dbReference type="ARBA" id="ARBA00022737"/>
    </source>
</evidence>
<comment type="catalytic activity">
    <reaction evidence="19 21">
        <text>L-methionine + ATP + H2O = S-adenosyl-L-methionine + phosphate + diphosphate</text>
        <dbReference type="Rhea" id="RHEA:21080"/>
        <dbReference type="ChEBI" id="CHEBI:15377"/>
        <dbReference type="ChEBI" id="CHEBI:30616"/>
        <dbReference type="ChEBI" id="CHEBI:33019"/>
        <dbReference type="ChEBI" id="CHEBI:43474"/>
        <dbReference type="ChEBI" id="CHEBI:57844"/>
        <dbReference type="ChEBI" id="CHEBI:59789"/>
        <dbReference type="EC" id="2.5.1.6"/>
    </reaction>
</comment>
<dbReference type="SMART" id="SM00320">
    <property type="entry name" value="WD40"/>
    <property type="match status" value="5"/>
</dbReference>
<comment type="cofactor">
    <cofactor evidence="21">
        <name>Mn(2+)</name>
        <dbReference type="ChEBI" id="CHEBI:29035"/>
    </cofactor>
    <cofactor evidence="21">
        <name>Mg(2+)</name>
        <dbReference type="ChEBI" id="CHEBI:18420"/>
    </cofactor>
    <cofactor evidence="21">
        <name>Co(2+)</name>
        <dbReference type="ChEBI" id="CHEBI:48828"/>
    </cofactor>
    <text evidence="21">Binds 2 divalent ions per subunit. The metal ions interact primarily with the substrate. Can utilize magnesium, manganese or cobalt (in vitro).</text>
</comment>
<dbReference type="SUPFAM" id="SSF50978">
    <property type="entry name" value="WD40 repeat-like"/>
    <property type="match status" value="1"/>
</dbReference>
<evidence type="ECO:0000256" key="16">
    <source>
        <dbReference type="ARBA" id="ARBA00022842"/>
    </source>
</evidence>
<dbReference type="SUPFAM" id="SSF48371">
    <property type="entry name" value="ARM repeat"/>
    <property type="match status" value="1"/>
</dbReference>
<dbReference type="SUPFAM" id="SSF56112">
    <property type="entry name" value="Protein kinase-like (PK-like)"/>
    <property type="match status" value="2"/>
</dbReference>
<keyword evidence="16 21" id="KW-0460">Magnesium</keyword>
<evidence type="ECO:0000256" key="6">
    <source>
        <dbReference type="ARBA" id="ARBA00009685"/>
    </source>
</evidence>
<evidence type="ECO:0000256" key="21">
    <source>
        <dbReference type="RuleBase" id="RU000541"/>
    </source>
</evidence>
<evidence type="ECO:0000259" key="24">
    <source>
        <dbReference type="PROSITE" id="PS50197"/>
    </source>
</evidence>
<dbReference type="InterPro" id="IPR002133">
    <property type="entry name" value="S-AdoMet_synthetase"/>
</dbReference>
<evidence type="ECO:0000256" key="7">
    <source>
        <dbReference type="ARBA" id="ARBA00011881"/>
    </source>
</evidence>
<dbReference type="PROSITE" id="PS50197">
    <property type="entry name" value="BEACH"/>
    <property type="match status" value="1"/>
</dbReference>
<dbReference type="Pfam" id="PF00438">
    <property type="entry name" value="S-AdoMet_synt_N"/>
    <property type="match status" value="1"/>
</dbReference>
<dbReference type="InterPro" id="IPR022628">
    <property type="entry name" value="S-AdoMet_synt_N"/>
</dbReference>
<dbReference type="OrthoDB" id="29306at2759"/>
<evidence type="ECO:0000256" key="18">
    <source>
        <dbReference type="ARBA" id="ARBA00023285"/>
    </source>
</evidence>
<evidence type="ECO:0000256" key="23">
    <source>
        <dbReference type="SAM" id="MobiDB-lite"/>
    </source>
</evidence>
<dbReference type="NCBIfam" id="TIGR01034">
    <property type="entry name" value="metK"/>
    <property type="match status" value="1"/>
</dbReference>
<dbReference type="InterPro" id="IPR015943">
    <property type="entry name" value="WD40/YVTN_repeat-like_dom_sf"/>
</dbReference>
<dbReference type="SMART" id="SM01026">
    <property type="entry name" value="Beach"/>
    <property type="match status" value="1"/>
</dbReference>
<dbReference type="InterPro" id="IPR022629">
    <property type="entry name" value="S-AdoMet_synt_central"/>
</dbReference>
<evidence type="ECO:0000313" key="25">
    <source>
        <dbReference type="EMBL" id="KAJ8539786.1"/>
    </source>
</evidence>
<gene>
    <name evidence="25" type="ORF">K7X08_014038</name>
</gene>
<dbReference type="GO" id="GO:0006556">
    <property type="term" value="P:S-adenosylmethionine biosynthetic process"/>
    <property type="evidence" value="ECO:0007669"/>
    <property type="project" value="InterPro"/>
</dbReference>
<dbReference type="Gene3D" id="2.130.10.10">
    <property type="entry name" value="YVTN repeat-like/Quinoprotein amine dehydrogenase"/>
    <property type="match status" value="2"/>
</dbReference>
<dbReference type="EMBL" id="JAJAGQ010000016">
    <property type="protein sequence ID" value="KAJ8539786.1"/>
    <property type="molecule type" value="Genomic_DNA"/>
</dbReference>
<dbReference type="CDD" id="cd06071">
    <property type="entry name" value="Beach"/>
    <property type="match status" value="1"/>
</dbReference>
<dbReference type="Gene3D" id="3.30.300.10">
    <property type="match status" value="3"/>
</dbReference>
<evidence type="ECO:0000256" key="17">
    <source>
        <dbReference type="ARBA" id="ARBA00022958"/>
    </source>
</evidence>
<accession>A0A9Q1R4N9</accession>
<dbReference type="InterPro" id="IPR022631">
    <property type="entry name" value="ADOMET_SYNTHASE_CS"/>
</dbReference>
<dbReference type="InterPro" id="IPR022636">
    <property type="entry name" value="S-AdoMet_synthetase_sfam"/>
</dbReference>
<feature type="repeat" description="WD" evidence="20">
    <location>
        <begin position="1523"/>
        <end position="1556"/>
    </location>
</feature>
<dbReference type="InterPro" id="IPR019775">
    <property type="entry name" value="WD40_repeat_CS"/>
</dbReference>
<keyword evidence="12 21" id="KW-0479">Metal-binding</keyword>
<dbReference type="CDD" id="cd18079">
    <property type="entry name" value="S-AdoMet_synt"/>
    <property type="match status" value="1"/>
</dbReference>
<comment type="pathway">
    <text evidence="5 21">Amino-acid biosynthesis; S-adenosyl-L-methionine biosynthesis; S-adenosyl-L-methionine from L-methionine: step 1/1.</text>
</comment>
<dbReference type="GO" id="GO:0004478">
    <property type="term" value="F:methionine adenosyltransferase activity"/>
    <property type="evidence" value="ECO:0007669"/>
    <property type="project" value="UniProtKB-EC"/>
</dbReference>
<dbReference type="GO" id="GO:0005524">
    <property type="term" value="F:ATP binding"/>
    <property type="evidence" value="ECO:0007669"/>
    <property type="project" value="UniProtKB-KW"/>
</dbReference>
<sequence>MGKEMCFECLQTRMQSDFSDQLIFYYGLSNSPLPFGSTAIVQHSSSNGEGLPQFQLTYMALHKDSCLANYIDQHYLEDLEASINSGSGRAVLVAIDQVKAEVSVGLSSDKTSSLETRSSECEDLQNGGRHKSLYGLGCQNMSCNFSGIFSCFRTLTALTPVARIGISSYSLVEGIISEFLAGSLEDHILHSLTLMIEGKRSGRECVNFLNLVGIPSFGEEQFPGCVRHPNISPTLGMLKKSGQLNLLLPNMPHTLENILHFSPGALKSDWHMRYLLFQLLSGLVYMHGLGVSHGNICPSSISLVDSLWCWLPICSKFLQSSVSISKIEGSPYSGVSCCFDGCSLQALYADLKLSQSIDWYSGFKRWWKGEISNFEYLLVLNRLAGRRWGDNTFYIVMPWVIDFSVKPDENNDSGWRDLTKSKWRLAKGDEQLDFTYSTSEIPHHVSDECLSELAVCSYKARRLPLTVLRMAVRSVYEPNEYPSTMQRLYQWTPDECIPEFYCDPRIFYSVHSGMSDLAVPSWAGTPEEFVKLHRDALESDRVSRQLHNWIDIIFGYKLCGDAAVAAKNVMLPSSSPTNPKSVGRRQLFTKPHPPRRLATLGICDKTSEVEMNQLPTSDVTEQALAFETSFLHELEEAAAFSEHAPHLDPIYNLHPDVHEENITSRKTGSSINTAMPSVIDVNYLLKNIEAGDDVSVGYQALLLWKQKCSHSHIYSEDVANDIFAVGCILAEIHLRRPLFDPTSLAAYLESGVLPALVQQLPPDTQVVVQSCIQKDWRRRPSAKCLLDSPYFLATIKSSYLFLAPLQLIAKDESRLRYAAAFARQGALKAMGTFAAEMCAPNCLKLVLNPLSDSEAEWGCIVLTEFLRCLNPEAVKKLVIPAIQKILQGNGPSHLKVSLLQGYFVLDIWNRIGKQAYVETIHPFVVSNLHGTPCKNSATAASVLLIGSSEELGVPITVHQTILPLLHCFGKGLSDDGIDVLVRIGSLFGENFIVKQILPLLRIVILSCIDNSFANKNEAAQSWSALALIDSLMTLDGLTASLTREVLVKELVEDGKFLYLQVLMQNNLGIQVVEGAARNLLALCQQIGSDLTALHVLPKLRQLFDELAFSQEKAGYSSIQGGSLQGSNTKGEDENKITSRLDLVMLLYPSFASLLGIEKLRQCCATWLLLEQFLLRRYNWKWESAGESSRSGPSSIYARKPTRGESLTSESTPAKMLLNGLGWSTPQSQEKRGVKLPTMNRHLSSQNQDSADSNARGSDFSKNEPWYWFPSPAGNWSGPDFIGRPGGSKDELPWKIKASVLHSVRAHQGVLRSIAVCQDECNLFTAGVAPGFKGTVQKWELSRIDPISGYYGHEEVVNDISLLASSGRVASCDGTVHVWNGQTGKLISVFSEFSTNSVHHTSSLPKASKLNVEQANMLHFNPLSGGDGNLYTSMCYSEYLDNIVVGTGNGSLRFIDVRQGQKLHFWRCEATESNFPSLISSICSCASTEQQYGNPQYPSWVAVGQSSGYCRLFDVRSGKIISSWQAHYGFVTKIATPEEHLLVSSSLDRTLKIWDLRRNWKSKPLASRGHTDGVSDFSIWGQNVISISRSKIGLSSLASSSDEQFVTPQYLYMGDRESKNAGFLFCLYNLFIHFFLALANQLTTFYYNQSLRPMETFLFTSESVNEGHPDKLCDQVSDAVLDACLAQDPESKVACETCTKTNLVMVFGEITTKATIDYEKIVRDTCREIGFVSADVGLDADNCKVLVNIEQQSPDIAQGVHGHLTKRPEEIGAGDQGHMFGYATDETPELMPLSHVLATKLGARLTEVRKNGTCAWLRPDGKTQVTVEYHNDNGAMVPLRVHTVLISTQHDETVTNDEIARDLKEHVIKPVIPEKYLDEKTIFHLNPSGRFVIGGPHGDAGLTGRKIIIDTYGGWGAHGGGAFSGKDPTKVDRSGAYIVRQAAKSIVANGLARRCIVQVSYAIGVPEPLSVFVDTYGTGKIPDKEILNIVKENFDFRPGMISINLDLLRGGNGRFLKTAAYGHFGRDGPDFTWEVVKPLKWDKPQA</sequence>
<dbReference type="InterPro" id="IPR011009">
    <property type="entry name" value="Kinase-like_dom_sf"/>
</dbReference>
<dbReference type="Proteomes" id="UP001152561">
    <property type="component" value="Unassembled WGS sequence"/>
</dbReference>
<dbReference type="InterPro" id="IPR000409">
    <property type="entry name" value="BEACH_dom"/>
</dbReference>
<protein>
    <recommendedName>
        <fullName evidence="21">S-adenosylmethionine synthase</fullName>
        <ecNumber evidence="21">2.5.1.6</ecNumber>
    </recommendedName>
</protein>
<comment type="caution">
    <text evidence="25">The sequence shown here is derived from an EMBL/GenBank/DDBJ whole genome shotgun (WGS) entry which is preliminary data.</text>
</comment>
<evidence type="ECO:0000256" key="4">
    <source>
        <dbReference type="ARBA" id="ARBA00004496"/>
    </source>
</evidence>
<dbReference type="InterPro" id="IPR036372">
    <property type="entry name" value="BEACH_dom_sf"/>
</dbReference>
<dbReference type="Pfam" id="PF00400">
    <property type="entry name" value="WD40"/>
    <property type="match status" value="2"/>
</dbReference>
<feature type="domain" description="BEACH" evidence="24">
    <location>
        <begin position="351"/>
        <end position="621"/>
    </location>
</feature>
<dbReference type="GO" id="GO:0005737">
    <property type="term" value="C:cytoplasm"/>
    <property type="evidence" value="ECO:0007669"/>
    <property type="project" value="UniProtKB-SubCell"/>
</dbReference>